<dbReference type="GO" id="GO:0090522">
    <property type="term" value="P:vesicle tethering involved in exocytosis"/>
    <property type="evidence" value="ECO:0007669"/>
    <property type="project" value="UniProtKB-UniRule"/>
</dbReference>
<keyword evidence="9" id="KW-1185">Reference proteome</keyword>
<dbReference type="RefSeq" id="XP_023930065.1">
    <property type="nucleotide sequence ID" value="XM_024074297.1"/>
</dbReference>
<dbReference type="GO" id="GO:0015031">
    <property type="term" value="P:protein transport"/>
    <property type="evidence" value="ECO:0007669"/>
    <property type="project" value="UniProtKB-KW"/>
</dbReference>
<dbReference type="FunCoup" id="A0A2R2MIL2">
    <property type="interactions" value="2079"/>
</dbReference>
<dbReference type="GO" id="GO:0006893">
    <property type="term" value="P:Golgi to plasma membrane transport"/>
    <property type="evidence" value="ECO:0007669"/>
    <property type="project" value="TreeGrafter"/>
</dbReference>
<dbReference type="InParanoid" id="A0A2R2MIL2"/>
<keyword evidence="4 5" id="KW-0653">Protein transport</keyword>
<dbReference type="OrthoDB" id="272977at2759"/>
<dbReference type="GeneID" id="106176519"/>
<evidence type="ECO:0000256" key="3">
    <source>
        <dbReference type="ARBA" id="ARBA00022483"/>
    </source>
</evidence>
<evidence type="ECO:0000256" key="2">
    <source>
        <dbReference type="ARBA" id="ARBA00022448"/>
    </source>
</evidence>
<feature type="domain" description="Exocyst complex component Sec8 N-terminal" evidence="7">
    <location>
        <begin position="477"/>
        <end position="557"/>
    </location>
</feature>
<evidence type="ECO:0000256" key="4">
    <source>
        <dbReference type="ARBA" id="ARBA00022927"/>
    </source>
</evidence>
<dbReference type="KEGG" id="lak:106176519"/>
<keyword evidence="3 5" id="KW-0268">Exocytosis</keyword>
<accession>A0A2R2MIL2</accession>
<dbReference type="GO" id="GO:0006904">
    <property type="term" value="P:vesicle docking involved in exocytosis"/>
    <property type="evidence" value="ECO:0007669"/>
    <property type="project" value="InterPro"/>
</dbReference>
<comment type="function">
    <text evidence="5">Component of the exocyst complex involved in the docking of exocytic vesicles with fusion sites on the plasma membrane.</text>
</comment>
<dbReference type="InterPro" id="IPR048630">
    <property type="entry name" value="Sec8_M"/>
</dbReference>
<evidence type="ECO:0000256" key="6">
    <source>
        <dbReference type="SAM" id="Coils"/>
    </source>
</evidence>
<feature type="coiled-coil region" evidence="6">
    <location>
        <begin position="31"/>
        <end position="58"/>
    </location>
</feature>
<gene>
    <name evidence="10" type="primary">LOC106176519</name>
</gene>
<feature type="domain" description="Exocyst complex component Sec8 middle helical bundle" evidence="8">
    <location>
        <begin position="676"/>
        <end position="853"/>
    </location>
</feature>
<dbReference type="STRING" id="7574.A0A2R2MIL2"/>
<dbReference type="PANTHER" id="PTHR14146">
    <property type="entry name" value="EXOCYST COMPLEX COMPONENT 4"/>
    <property type="match status" value="1"/>
</dbReference>
<evidence type="ECO:0000256" key="1">
    <source>
        <dbReference type="ARBA" id="ARBA00010470"/>
    </source>
</evidence>
<evidence type="ECO:0000256" key="5">
    <source>
        <dbReference type="RuleBase" id="RU367079"/>
    </source>
</evidence>
<feature type="domain" description="Exocyst complex component Sec8 middle helical bundle" evidence="8">
    <location>
        <begin position="255"/>
        <end position="432"/>
    </location>
</feature>
<evidence type="ECO:0000259" key="7">
    <source>
        <dbReference type="Pfam" id="PF04048"/>
    </source>
</evidence>
<dbReference type="PANTHER" id="PTHR14146:SF0">
    <property type="entry name" value="EXOCYST COMPLEX COMPONENT 4"/>
    <property type="match status" value="1"/>
</dbReference>
<protein>
    <recommendedName>
        <fullName evidence="5">Exocyst complex component Sec8</fullName>
    </recommendedName>
</protein>
<name>A0A2R2MIL2_LINAN</name>
<feature type="domain" description="Exocyst complex component Sec8 N-terminal" evidence="7">
    <location>
        <begin position="31"/>
        <end position="136"/>
    </location>
</feature>
<dbReference type="GO" id="GO:0032584">
    <property type="term" value="C:growth cone membrane"/>
    <property type="evidence" value="ECO:0007669"/>
    <property type="project" value="TreeGrafter"/>
</dbReference>
<evidence type="ECO:0000313" key="10">
    <source>
        <dbReference type="RefSeq" id="XP_023930065.1"/>
    </source>
</evidence>
<reference evidence="10" key="1">
    <citation type="submission" date="2025-08" db="UniProtKB">
        <authorList>
            <consortium name="RefSeq"/>
        </authorList>
    </citation>
    <scope>IDENTIFICATION</scope>
    <source>
        <tissue evidence="10">Gonads</tissue>
    </source>
</reference>
<dbReference type="InterPro" id="IPR039682">
    <property type="entry name" value="Sec8/EXOC4"/>
</dbReference>
<dbReference type="Pfam" id="PF20652">
    <property type="entry name" value="Sec8_C"/>
    <property type="match status" value="2"/>
</dbReference>
<evidence type="ECO:0000313" key="9">
    <source>
        <dbReference type="Proteomes" id="UP000085678"/>
    </source>
</evidence>
<dbReference type="GO" id="GO:0006612">
    <property type="term" value="P:protein targeting to membrane"/>
    <property type="evidence" value="ECO:0007669"/>
    <property type="project" value="UniProtKB-UniRule"/>
</dbReference>
<dbReference type="InterPro" id="IPR007191">
    <property type="entry name" value="Sec8_exocyst_N"/>
</dbReference>
<comment type="similarity">
    <text evidence="1 5">Belongs to the SEC8 family.</text>
</comment>
<keyword evidence="6" id="KW-0175">Coiled coil</keyword>
<dbReference type="GO" id="GO:0000145">
    <property type="term" value="C:exocyst"/>
    <property type="evidence" value="ECO:0007669"/>
    <property type="project" value="UniProtKB-UniRule"/>
</dbReference>
<organism evidence="9 10">
    <name type="scientific">Lingula anatina</name>
    <name type="common">Brachiopod</name>
    <name type="synonym">Lingula unguis</name>
    <dbReference type="NCBI Taxonomy" id="7574"/>
    <lineage>
        <taxon>Eukaryota</taxon>
        <taxon>Metazoa</taxon>
        <taxon>Spiralia</taxon>
        <taxon>Lophotrochozoa</taxon>
        <taxon>Brachiopoda</taxon>
        <taxon>Linguliformea</taxon>
        <taxon>Lingulata</taxon>
        <taxon>Lingulida</taxon>
        <taxon>Linguloidea</taxon>
        <taxon>Lingulidae</taxon>
        <taxon>Lingula</taxon>
    </lineage>
</organism>
<keyword evidence="2 5" id="KW-0813">Transport</keyword>
<proteinExistence type="inferred from homology"/>
<sequence>MMAEERGSRGRKETSGLLMSVIRALSSSSSLEQREKEKQRVEKEFRESDRRLDNLVAENYEDLTSIIKAFSTISDRVQASRDRIAKVKDNLLSCKNLLHCKRDELRKLWIEGVEQRTVVEMMERIENIKEVPEKLNGYMEKKHYLHAAELITNAVSLLEGDLVEVEGLRDLKVDLISKKKHLFEVIVDELHTQIYVKTTEAKFNRQGSGRRDKKDGGGIQRALVGKLSSGGQNELQVPSSRQEPHLVVEELDVDPEEDQPHFIGVLVESLAILKRLSTAVEVIRHRMKPELLGLIHRAAQQIVEIASQQGENVLNQHQPRHLLELLELVIKQFRSVAHTHQLVLQHLKRTTTSASPDEPDITLYGIVEVWGKIQEALQIFLGDYLDMRNTAATQQQTASSFEEHTDIASYFARRRTAKPKKAPLFRFEASSHAISMHSYFEEQKQDFYGPVEAMPSSPTRGAPYKQTFVCKPTANNITENYEDLTSIIKAFSTISDRVQASRDRIAKVKDNLLSCKNLLHCKRDELRKLWIEGVEQRTVVEMMERIENIKEVPEKLNGYMEKKHYLHAAELITNAVSLLEGDLVEVEGLRDLKVDLISKKKHLFEVIVDELHTQIYVKTTEAKFNRQGSGRRDKKDGGGIQRALVGKLSSGGQNELQVPSSRQEPHLVVEELDVDPEEDQPHFIGVLVESLAILKRLSTAVEVIRHKMKPELLGLIHRAAQQIVEIASQQGENVLNQHQPRHLLELLELVIKQFRSVAHTHQLVLQHLKRTTTSASPDEPDITLYGIVEVWGKIQEALQIFLGDYLDMRNTAATQQQTASSFEEHTDIASYFARRRTAKPKKAPLFRFEASSHAISMHSYFEEQKQDFYGPVEAMPSSPTRGAPYKQTFVCKPTANNITAIYNPLQQFIQEIEAATGCQAGASPLQSFITEFVKKTFLGQVHYNIMSDIATATKGTEGKGFDAMRFVTDQKTQKELNVPKPLLQSTVAVYSCIQDLHHLMQDLPDYGDQFLDLIGKILKDYKDTCQMAYIDIVQPDSEDNRIISAMWAKDEDISRLLRSLPNWLYLQNEKELKPVDLHFSEADMRAMNSKESEILTGNLSSSETTIPLHEIISDSSQLRTLGNLHESLEWFSNKMKEFVHNLPASPRVAVGKGCQFSKETMQSLLTLAQDFQELADMCLLVLHLEVRVHCFYYIIPVAKSSNYSGALDDMDPDANVLKLNKDLTGIEEAMSQSLQPRKFMYIFDGLGHLIATLLISSAQFLTRINENGIKKMCRNIFAMQQNLSNITSSREVDLDRARQYYELLHLSLEEILTSIVEQGPQFSELEYTHIFSLRQRSRPGSDPKVFKGKLDKLKEVLREHHV</sequence>
<dbReference type="Proteomes" id="UP000085678">
    <property type="component" value="Unplaced"/>
</dbReference>
<dbReference type="Pfam" id="PF04048">
    <property type="entry name" value="Sec8_N"/>
    <property type="match status" value="2"/>
</dbReference>
<dbReference type="GO" id="GO:0045202">
    <property type="term" value="C:synapse"/>
    <property type="evidence" value="ECO:0007669"/>
    <property type="project" value="TreeGrafter"/>
</dbReference>
<dbReference type="GO" id="GO:0007268">
    <property type="term" value="P:chemical synaptic transmission"/>
    <property type="evidence" value="ECO:0007669"/>
    <property type="project" value="TreeGrafter"/>
</dbReference>
<evidence type="ECO:0000259" key="8">
    <source>
        <dbReference type="Pfam" id="PF20652"/>
    </source>
</evidence>